<evidence type="ECO:0000256" key="1">
    <source>
        <dbReference type="ARBA" id="ARBA00008005"/>
    </source>
</evidence>
<dbReference type="Gene3D" id="3.40.50.11780">
    <property type="match status" value="1"/>
</dbReference>
<dbReference type="HOGENOM" id="CLU_009303_0_0_3"/>
<evidence type="ECO:0000313" key="4">
    <source>
        <dbReference type="EMBL" id="CCI03992.1"/>
    </source>
</evidence>
<feature type="domain" description="Tail sheath protein subtilisin-like" evidence="2">
    <location>
        <begin position="117"/>
        <end position="265"/>
    </location>
</feature>
<dbReference type="Proteomes" id="UP000003480">
    <property type="component" value="Unassembled WGS sequence"/>
</dbReference>
<dbReference type="RefSeq" id="WP_002770411.1">
    <property type="nucleotide sequence ID" value="NZ_HE973005.1"/>
</dbReference>
<feature type="domain" description="Tail sheath protein C-terminal" evidence="3">
    <location>
        <begin position="266"/>
        <end position="372"/>
    </location>
</feature>
<evidence type="ECO:0000259" key="2">
    <source>
        <dbReference type="Pfam" id="PF04984"/>
    </source>
</evidence>
<gene>
    <name evidence="4" type="ORF">MICAC_5230005</name>
</gene>
<dbReference type="Pfam" id="PF04984">
    <property type="entry name" value="Phage_sheath_1"/>
    <property type="match status" value="1"/>
</dbReference>
<organism evidence="4 5">
    <name type="scientific">Microcystis aeruginosa PCC 9443</name>
    <dbReference type="NCBI Taxonomy" id="1160281"/>
    <lineage>
        <taxon>Bacteria</taxon>
        <taxon>Bacillati</taxon>
        <taxon>Cyanobacteriota</taxon>
        <taxon>Cyanophyceae</taxon>
        <taxon>Oscillatoriophycideae</taxon>
        <taxon>Chroococcales</taxon>
        <taxon>Microcystaceae</taxon>
        <taxon>Microcystis</taxon>
    </lineage>
</organism>
<name>I4G7T1_MICAE</name>
<proteinExistence type="inferred from homology"/>
<dbReference type="InterPro" id="IPR035089">
    <property type="entry name" value="Phage_sheath_subtilisin"/>
</dbReference>
<protein>
    <submittedName>
        <fullName evidence="4">Phage tail sheath protein fi-like protein</fullName>
    </submittedName>
</protein>
<dbReference type="Pfam" id="PF17482">
    <property type="entry name" value="Phage_sheath_1C"/>
    <property type="match status" value="1"/>
</dbReference>
<evidence type="ECO:0000313" key="5">
    <source>
        <dbReference type="Proteomes" id="UP000003480"/>
    </source>
</evidence>
<dbReference type="PANTHER" id="PTHR35861">
    <property type="match status" value="1"/>
</dbReference>
<comment type="similarity">
    <text evidence="1">Belongs to the myoviridae tail sheath protein family.</text>
</comment>
<comment type="caution">
    <text evidence="4">The sequence shown here is derived from an EMBL/GenBank/DDBJ whole genome shotgun (WGS) entry which is preliminary data.</text>
</comment>
<dbReference type="InterPro" id="IPR020287">
    <property type="entry name" value="Tail_sheath_C"/>
</dbReference>
<reference evidence="4 5" key="1">
    <citation type="submission" date="2012-04" db="EMBL/GenBank/DDBJ databases">
        <authorList>
            <person name="Genoscope - CEA"/>
        </authorList>
    </citation>
    <scope>NUCLEOTIDE SEQUENCE [LARGE SCALE GENOMIC DNA]</scope>
    <source>
        <strain evidence="4 5">9443</strain>
    </source>
</reference>
<dbReference type="InterPro" id="IPR052042">
    <property type="entry name" value="Tail_sheath_structural"/>
</dbReference>
<evidence type="ECO:0000259" key="3">
    <source>
        <dbReference type="Pfam" id="PF17482"/>
    </source>
</evidence>
<sequence>MVIAYKTPGVYREESFRQPEAKLPTGIPGFVGFFQAKPSEKQAKPLELEKDFPVNTPRALHRQEEFSEKFIAQGYLLEAVTGFFANGGTRCYVVRADSNQEPKSALEAALSSLAPLKDLDLLAVPDAMKLTDESAIIQVQQAMLQQCAQQGDRFAILDALATVKKQQEAIVRGQPEPINAALYYPWLKNTQGRWVPPCGHIAGIFARIDRARGVFKAPANEEIQDALDLQVAINNSLQDELNPLGINCLRAFPGRGLRVWGARTLSQDPNWRYLNVRRLFLTLGRWIDQNLGWASFEPNSPRLWVRIGRELSAYLTQLWQSGALQGASPAQAFYVKCDAETNPTDLREKGEVLTEIGLATAAPAEFLVIRIVHRAGSVEIRPTA</sequence>
<accession>I4G7T1</accession>
<dbReference type="EMBL" id="CAIJ01000472">
    <property type="protein sequence ID" value="CCI03992.1"/>
    <property type="molecule type" value="Genomic_DNA"/>
</dbReference>
<dbReference type="AlphaFoldDB" id="I4G7T1"/>
<dbReference type="PANTHER" id="PTHR35861:SF1">
    <property type="entry name" value="PHAGE TAIL SHEATH PROTEIN"/>
    <property type="match status" value="1"/>
</dbReference>